<proteinExistence type="predicted"/>
<dbReference type="RefSeq" id="WP_394315204.1">
    <property type="nucleotide sequence ID" value="NZ_JBHGPK010000035.1"/>
</dbReference>
<comment type="caution">
    <text evidence="1">The sequence shown here is derived from an EMBL/GenBank/DDBJ whole genome shotgun (WGS) entry which is preliminary data.</text>
</comment>
<name>A0ABV6ZQR0_9HYPH</name>
<dbReference type="EMBL" id="JBHGPK010000035">
    <property type="protein sequence ID" value="MFC2254529.1"/>
    <property type="molecule type" value="Genomic_DNA"/>
</dbReference>
<evidence type="ECO:0000313" key="2">
    <source>
        <dbReference type="Proteomes" id="UP001595190"/>
    </source>
</evidence>
<gene>
    <name evidence="1" type="ORF">ACETRX_33285</name>
</gene>
<dbReference type="Proteomes" id="UP001595190">
    <property type="component" value="Unassembled WGS sequence"/>
</dbReference>
<evidence type="ECO:0008006" key="3">
    <source>
        <dbReference type="Google" id="ProtNLM"/>
    </source>
</evidence>
<reference evidence="1 2" key="1">
    <citation type="submission" date="2024-09" db="EMBL/GenBank/DDBJ databases">
        <title>Description of Labrys sedimenti sp. nov., isolated from a diclofenac-degrading enrichment culture, and genome-based reclassification of Labrys portucalensis as a later heterotypic synonym of Labrys neptuniae.</title>
        <authorList>
            <person name="Tancsics A."/>
            <person name="Csepanyi A."/>
        </authorList>
    </citation>
    <scope>NUCLEOTIDE SEQUENCE [LARGE SCALE GENOMIC DNA]</scope>
    <source>
        <strain evidence="1 2">LMG 23412</strain>
    </source>
</reference>
<accession>A0ABV6ZQR0</accession>
<sequence length="155" mass="17868">MMSTSQDARPLLAIASRTASDEDVRHIFDDLAERTKIEIQAVGLVPDTVRAWRAEFGADSITVNEEPVALLGSYPENGVRYTWLLGREAFFQPCVVRFSRRYIVSLRQQYPGVQILSLSRSQHPRTERWFKLLGFRKIHETMEPNGLIFRVFEVV</sequence>
<protein>
    <recommendedName>
        <fullName evidence="3">N-acetyltransferase domain-containing protein</fullName>
    </recommendedName>
</protein>
<evidence type="ECO:0000313" key="1">
    <source>
        <dbReference type="EMBL" id="MFC2254529.1"/>
    </source>
</evidence>
<organism evidence="1 2">
    <name type="scientific">Labrys neptuniae</name>
    <dbReference type="NCBI Taxonomy" id="376174"/>
    <lineage>
        <taxon>Bacteria</taxon>
        <taxon>Pseudomonadati</taxon>
        <taxon>Pseudomonadota</taxon>
        <taxon>Alphaproteobacteria</taxon>
        <taxon>Hyphomicrobiales</taxon>
        <taxon>Xanthobacteraceae</taxon>
        <taxon>Labrys</taxon>
    </lineage>
</organism>